<comment type="caution">
    <text evidence="1">The sequence shown here is derived from an EMBL/GenBank/DDBJ whole genome shotgun (WGS) entry which is preliminary data.</text>
</comment>
<sequence length="110" mass="12169">MKIVKGTKTGKSAFASAKSIFQLIRPSKSAKSGVYGGYKGEKNITFIGEGFAAIDMNYSQDGIAIIAGHNQNVRVENITLQDDEPLDGLSIHRTIWHIKLFISQVRNRLF</sequence>
<keyword evidence="2" id="KW-1185">Reference proteome</keyword>
<organism evidence="1 2">
    <name type="scientific">Fictibacillus terranigra</name>
    <dbReference type="NCBI Taxonomy" id="3058424"/>
    <lineage>
        <taxon>Bacteria</taxon>
        <taxon>Bacillati</taxon>
        <taxon>Bacillota</taxon>
        <taxon>Bacilli</taxon>
        <taxon>Bacillales</taxon>
        <taxon>Fictibacillaceae</taxon>
        <taxon>Fictibacillus</taxon>
    </lineage>
</organism>
<dbReference type="Proteomes" id="UP001168694">
    <property type="component" value="Unassembled WGS sequence"/>
</dbReference>
<evidence type="ECO:0000313" key="2">
    <source>
        <dbReference type="Proteomes" id="UP001168694"/>
    </source>
</evidence>
<dbReference type="EMBL" id="JAUHLN010000001">
    <property type="protein sequence ID" value="MDN4072206.1"/>
    <property type="molecule type" value="Genomic_DNA"/>
</dbReference>
<dbReference type="RefSeq" id="WP_290398333.1">
    <property type="nucleotide sequence ID" value="NZ_JAUHLN010000001.1"/>
</dbReference>
<reference evidence="1" key="1">
    <citation type="submission" date="2023-06" db="EMBL/GenBank/DDBJ databases">
        <title>Draft Genome Sequences of Representative Paenibacillus Polymyxa, Bacillus cereus, Fictibacillus sp., and Brevibacillus agri Strains Isolated from Amazonian Dark Earth.</title>
        <authorList>
            <person name="Pellegrinetti T.A."/>
            <person name="Cunha I.C.M."/>
            <person name="Chaves M.G."/>
            <person name="Freitas A.S."/>
            <person name="Silva A.V.R."/>
            <person name="Tsai S.M."/>
            <person name="Mendes L.W."/>
        </authorList>
    </citation>
    <scope>NUCLEOTIDE SEQUENCE</scope>
    <source>
        <strain evidence="1">CENA-BCM004</strain>
    </source>
</reference>
<name>A0ABT8E2U2_9BACL</name>
<proteinExistence type="predicted"/>
<protein>
    <recommendedName>
        <fullName evidence="3">Pectate lyase</fullName>
    </recommendedName>
</protein>
<evidence type="ECO:0008006" key="3">
    <source>
        <dbReference type="Google" id="ProtNLM"/>
    </source>
</evidence>
<gene>
    <name evidence="1" type="ORF">QYF49_04065</name>
</gene>
<evidence type="ECO:0000313" key="1">
    <source>
        <dbReference type="EMBL" id="MDN4072206.1"/>
    </source>
</evidence>
<accession>A0ABT8E2U2</accession>